<dbReference type="FunFam" id="3.30.830.10:FF:000031">
    <property type="entry name" value="Putative zinc metalloprotease"/>
    <property type="match status" value="1"/>
</dbReference>
<feature type="region of interest" description="Disordered" evidence="8">
    <location>
        <begin position="1038"/>
        <end position="1066"/>
    </location>
</feature>
<dbReference type="GO" id="GO:0006508">
    <property type="term" value="P:proteolysis"/>
    <property type="evidence" value="ECO:0007669"/>
    <property type="project" value="InterPro"/>
</dbReference>
<dbReference type="Pfam" id="PF08367">
    <property type="entry name" value="M16C_assoc"/>
    <property type="match status" value="1"/>
</dbReference>
<evidence type="ECO:0000256" key="7">
    <source>
        <dbReference type="SAM" id="Coils"/>
    </source>
</evidence>
<proteinExistence type="inferred from homology"/>
<dbReference type="EMBL" id="CP144055">
    <property type="protein sequence ID" value="WWD18715.1"/>
    <property type="molecule type" value="Genomic_DNA"/>
</dbReference>
<protein>
    <recommendedName>
        <fullName evidence="4">Presequence protease, mitochondrial</fullName>
    </recommendedName>
    <alternativeName>
        <fullName evidence="5">Pitrilysin metalloproteinase</fullName>
    </alternativeName>
</protein>
<evidence type="ECO:0000256" key="4">
    <source>
        <dbReference type="ARBA" id="ARBA00020167"/>
    </source>
</evidence>
<feature type="compositionally biased region" description="Acidic residues" evidence="8">
    <location>
        <begin position="1056"/>
        <end position="1066"/>
    </location>
</feature>
<keyword evidence="7" id="KW-0175">Coiled coil</keyword>
<feature type="coiled-coil region" evidence="7">
    <location>
        <begin position="497"/>
        <end position="524"/>
    </location>
</feature>
<reference evidence="9" key="1">
    <citation type="submission" date="2017-08" db="EMBL/GenBank/DDBJ databases">
        <authorList>
            <person name="Cuomo C."/>
            <person name="Billmyre B."/>
            <person name="Heitman J."/>
        </authorList>
    </citation>
    <scope>NUCLEOTIDE SEQUENCE</scope>
    <source>
        <strain evidence="9">CBS 12478</strain>
    </source>
</reference>
<evidence type="ECO:0000313" key="9">
    <source>
        <dbReference type="EMBL" id="WWD18715.1"/>
    </source>
</evidence>
<comment type="subunit">
    <text evidence="3">Monomer and homodimer; homodimerization is induced by binding of the substrate.</text>
</comment>
<dbReference type="PANTHER" id="PTHR43016">
    <property type="entry name" value="PRESEQUENCE PROTEASE"/>
    <property type="match status" value="1"/>
</dbReference>
<comment type="similarity">
    <text evidence="2">Belongs to the peptidase M16 family. PreP subfamily.</text>
</comment>
<evidence type="ECO:0000313" key="10">
    <source>
        <dbReference type="Proteomes" id="UP000322225"/>
    </source>
</evidence>
<dbReference type="KEGG" id="ksn:43585661"/>
<evidence type="ECO:0000256" key="6">
    <source>
        <dbReference type="ARBA" id="ARBA00045897"/>
    </source>
</evidence>
<dbReference type="OrthoDB" id="4953at2759"/>
<reference evidence="9" key="2">
    <citation type="submission" date="2024-01" db="EMBL/GenBank/DDBJ databases">
        <title>Comparative genomics of Cryptococcus and Kwoniella reveals pathogenesis evolution and contrasting modes of karyotype evolution via chromosome fusion or intercentromeric recombination.</title>
        <authorList>
            <person name="Coelho M.A."/>
            <person name="David-Palma M."/>
            <person name="Shea T."/>
            <person name="Bowers K."/>
            <person name="McGinley-Smith S."/>
            <person name="Mohammad A.W."/>
            <person name="Gnirke A."/>
            <person name="Yurkov A.M."/>
            <person name="Nowrousian M."/>
            <person name="Sun S."/>
            <person name="Cuomo C.A."/>
            <person name="Heitman J."/>
        </authorList>
    </citation>
    <scope>NUCLEOTIDE SEQUENCE</scope>
    <source>
        <strain evidence="9">CBS 12478</strain>
    </source>
</reference>
<keyword evidence="10" id="KW-1185">Reference proteome</keyword>
<dbReference type="InterPro" id="IPR007863">
    <property type="entry name" value="Peptidase_M16_C"/>
</dbReference>
<sequence>MASTAPAPTPVPAAADHGNFKLLKSFPIKYAPITVSKWRSEKTGLTVVLGSHQAPITNGYFAVATEIFDDTGRPHTLEHLIFLGSKSYPYKGVLDQLAIRAGSSGTNAWTSNDHTAYTISTAGSAGFLKMLPVYVDHILHPTITEAGFVTEVYNINGSGEDAGVVYSEMQARENTAGDLMALDAQRTLYPPESAYRSETGGLMHKLRVLTAQQIRDYHAKYYQPYNLCLVIDGAVSIPELFDVLNNQVDPLILEQQKASSQITPPADWKRPFVETPTAQPFTVPESITKVVEFMEEDESVGEVIINYFGAAPTDYKTNTALSILGTYLKHSATSPLAKEFIEIPKPYCTSIRMYNFDRVNKNELQIEISDVPSKHLEEMPNLIIKKLEKIVKEEGIDMERMGRVLRRDKRQLLDYVESQATDVLSDAAIADFLYGDQNGADLPPAFNDLADYAALEAWKAEDWISLLIKYYVSAPSVTIIGKPSAALSAKIEKAEKDRVAQRKAELGEEKLKELEKKLEDAQAESNIPPPEDMISTFPITDPASLTWVPVETAINNVAGEKVRSDQGAVQQHVDADGVELPYQVHFSHVKSNFIEVTVIMDTINLPTHLRPYLTILQNALFSLGVKRADGTELSHEEVVNQLNDLTVSQDTHFEFRGVFAEIVCVSLKVQKTQYEEAVSWLRDLLTGAIFSKERLSVIVAKLAQELPTEKRDGNSIAASWATQLAYDSAKSSSQSCDLLNRIEFIPATAELLEKEPETVIKHLEELRSHLLEPSTLRVSVMGDIMSLEKPRSSFAKSFLPIEKAKPLASLSTSRETLTPLGHNPSKKCIVVPMPAIEGSYSCHFAKGPAGFNHPDLPAVRLAAAVLNALESYLWKSIRGSGLAYGAHIVVYPEAGLVGFSVYRSPNAMLAFEAAGKIMKGLVDGSTEMTQDIVDGARSSMTYGFAKKSETVLAAAGTAYLNEVLKGVGKDYEQEELKKLPSITIPEIRDIIAKYFSPIFDSETAIGAVAVSTSKAAEVEEGCKKLGFEVEIKEVPVLKGDDESELGSDEEMRSGDDSEGESGSDSK</sequence>
<evidence type="ECO:0000256" key="5">
    <source>
        <dbReference type="ARBA" id="ARBA00034552"/>
    </source>
</evidence>
<evidence type="ECO:0000256" key="8">
    <source>
        <dbReference type="SAM" id="MobiDB-lite"/>
    </source>
</evidence>
<dbReference type="SUPFAM" id="SSF63411">
    <property type="entry name" value="LuxS/MPP-like metallohydrolase"/>
    <property type="match status" value="4"/>
</dbReference>
<evidence type="ECO:0000256" key="2">
    <source>
        <dbReference type="ARBA" id="ARBA00007575"/>
    </source>
</evidence>
<dbReference type="InterPro" id="IPR011765">
    <property type="entry name" value="Pept_M16_N"/>
</dbReference>
<name>A0A5M6C8M6_9TREE</name>
<dbReference type="AlphaFoldDB" id="A0A5M6C8M6"/>
<comment type="subcellular location">
    <subcellularLocation>
        <location evidence="1">Mitochondrion intermembrane space</location>
    </subcellularLocation>
</comment>
<dbReference type="Pfam" id="PF00675">
    <property type="entry name" value="Peptidase_M16"/>
    <property type="match status" value="1"/>
</dbReference>
<dbReference type="FunFam" id="3.30.830.10:FF:000015">
    <property type="entry name" value="Putative zinc metalloprotease"/>
    <property type="match status" value="1"/>
</dbReference>
<dbReference type="InterPro" id="IPR011249">
    <property type="entry name" value="Metalloenz_LuxS/M16"/>
</dbReference>
<evidence type="ECO:0000256" key="3">
    <source>
        <dbReference type="ARBA" id="ARBA00011853"/>
    </source>
</evidence>
<accession>A0A5M6C8M6</accession>
<dbReference type="Gene3D" id="3.30.830.10">
    <property type="entry name" value="Metalloenzyme, LuxS/M16 peptidase-like"/>
    <property type="match status" value="4"/>
</dbReference>
<dbReference type="Proteomes" id="UP000322225">
    <property type="component" value="Chromosome 5"/>
</dbReference>
<dbReference type="Pfam" id="PF05193">
    <property type="entry name" value="Peptidase_M16_C"/>
    <property type="match status" value="1"/>
</dbReference>
<organism evidence="9 10">
    <name type="scientific">Kwoniella shandongensis</name>
    <dbReference type="NCBI Taxonomy" id="1734106"/>
    <lineage>
        <taxon>Eukaryota</taxon>
        <taxon>Fungi</taxon>
        <taxon>Dikarya</taxon>
        <taxon>Basidiomycota</taxon>
        <taxon>Agaricomycotina</taxon>
        <taxon>Tremellomycetes</taxon>
        <taxon>Tremellales</taxon>
        <taxon>Cryptococcaceae</taxon>
        <taxon>Kwoniella</taxon>
    </lineage>
</organism>
<dbReference type="InterPro" id="IPR013578">
    <property type="entry name" value="Peptidase_M16C_assoc"/>
</dbReference>
<comment type="function">
    <text evidence="6">Degrades mitochondrial transit peptides after their cleavage in the intermembrane space or in the matrix, and presequence peptides; clearance of these peptides is required to keep the presequence processing machinery running. Preferentially cleaves the N-terminal side of paired basic amino acid residues. Also degrades other unstructured peptides. May function as an ATP-dependent peptidase as opposed to a metalloendopeptidase.</text>
</comment>
<evidence type="ECO:0000256" key="1">
    <source>
        <dbReference type="ARBA" id="ARBA00004569"/>
    </source>
</evidence>
<dbReference type="GO" id="GO:0005758">
    <property type="term" value="C:mitochondrial intermembrane space"/>
    <property type="evidence" value="ECO:0007669"/>
    <property type="project" value="UniProtKB-SubCell"/>
</dbReference>
<dbReference type="GO" id="GO:0046872">
    <property type="term" value="F:metal ion binding"/>
    <property type="evidence" value="ECO:0007669"/>
    <property type="project" value="InterPro"/>
</dbReference>
<dbReference type="GeneID" id="43585661"/>
<dbReference type="PANTHER" id="PTHR43016:SF16">
    <property type="entry name" value="METALLOPROTEASE, PUTATIVE (AFU_ORTHOLOGUE AFUA_4G07610)-RELATED"/>
    <property type="match status" value="1"/>
</dbReference>
<dbReference type="FunFam" id="3.30.830.10:FF:000036">
    <property type="entry name" value="Putative zinc metalloprotease"/>
    <property type="match status" value="1"/>
</dbReference>
<gene>
    <name evidence="9" type="ORF">CI109_103169</name>
</gene>
<dbReference type="SMART" id="SM01264">
    <property type="entry name" value="M16C_associated"/>
    <property type="match status" value="1"/>
</dbReference>
<dbReference type="RefSeq" id="XP_031864446.1">
    <property type="nucleotide sequence ID" value="XM_032001556.1"/>
</dbReference>